<accession>A0ABP8H719</accession>
<dbReference type="PANTHER" id="PTHR48111:SF67">
    <property type="entry name" value="TRANSCRIPTIONAL REGULATORY PROTEIN TCTD"/>
    <property type="match status" value="1"/>
</dbReference>
<dbReference type="Gene3D" id="3.40.50.2300">
    <property type="match status" value="1"/>
</dbReference>
<dbReference type="InterPro" id="IPR036388">
    <property type="entry name" value="WH-like_DNA-bd_sf"/>
</dbReference>
<gene>
    <name evidence="8" type="ORF">GCM10023165_11270</name>
</gene>
<organism evidence="8 9">
    <name type="scientific">Variovorax defluvii</name>
    <dbReference type="NCBI Taxonomy" id="913761"/>
    <lineage>
        <taxon>Bacteria</taxon>
        <taxon>Pseudomonadati</taxon>
        <taxon>Pseudomonadota</taxon>
        <taxon>Betaproteobacteria</taxon>
        <taxon>Burkholderiales</taxon>
        <taxon>Comamonadaceae</taxon>
        <taxon>Variovorax</taxon>
    </lineage>
</organism>
<evidence type="ECO:0000256" key="2">
    <source>
        <dbReference type="ARBA" id="ARBA00023125"/>
    </source>
</evidence>
<evidence type="ECO:0000313" key="8">
    <source>
        <dbReference type="EMBL" id="GAA4335029.1"/>
    </source>
</evidence>
<sequence>MRILLVEDDRVLADALSRALVQSAHAVDVVSTGEEADSALAPNIYDLAILDIGLPGLSGLDVLKRLRARKSTMPVLMLTAFDTLADRVRGLDLGADDYLAKPFDLPELEARVRALLRRSTQSTPDLEHGQLRFDTVGRRVFHDKRPLDLSPRELALLELLLMRAGRVVSKEQLVNHLYGWGEEVADNAIEVNVYRLRKKLEPLGCEIRTVRGMGYLIDSSDGES</sequence>
<dbReference type="SMART" id="SM00448">
    <property type="entry name" value="REC"/>
    <property type="match status" value="1"/>
</dbReference>
<dbReference type="Gene3D" id="6.10.250.690">
    <property type="match status" value="1"/>
</dbReference>
<name>A0ABP8H719_9BURK</name>
<dbReference type="Gene3D" id="1.10.10.10">
    <property type="entry name" value="Winged helix-like DNA-binding domain superfamily/Winged helix DNA-binding domain"/>
    <property type="match status" value="1"/>
</dbReference>
<protein>
    <submittedName>
        <fullName evidence="8">Response regulator transcription factor</fullName>
    </submittedName>
</protein>
<reference evidence="9" key="1">
    <citation type="journal article" date="2019" name="Int. J. Syst. Evol. Microbiol.">
        <title>The Global Catalogue of Microorganisms (GCM) 10K type strain sequencing project: providing services to taxonomists for standard genome sequencing and annotation.</title>
        <authorList>
            <consortium name="The Broad Institute Genomics Platform"/>
            <consortium name="The Broad Institute Genome Sequencing Center for Infectious Disease"/>
            <person name="Wu L."/>
            <person name="Ma J."/>
        </authorList>
    </citation>
    <scope>NUCLEOTIDE SEQUENCE [LARGE SCALE GENOMIC DNA]</scope>
    <source>
        <strain evidence="9">JCM 17804</strain>
    </source>
</reference>
<keyword evidence="3" id="KW-0804">Transcription</keyword>
<dbReference type="PROSITE" id="PS50110">
    <property type="entry name" value="RESPONSE_REGULATORY"/>
    <property type="match status" value="1"/>
</dbReference>
<feature type="modified residue" description="4-aspartylphosphate" evidence="4">
    <location>
        <position position="51"/>
    </location>
</feature>
<dbReference type="SUPFAM" id="SSF52172">
    <property type="entry name" value="CheY-like"/>
    <property type="match status" value="1"/>
</dbReference>
<dbReference type="PROSITE" id="PS51755">
    <property type="entry name" value="OMPR_PHOB"/>
    <property type="match status" value="1"/>
</dbReference>
<dbReference type="Proteomes" id="UP001500975">
    <property type="component" value="Unassembled WGS sequence"/>
</dbReference>
<dbReference type="InterPro" id="IPR039420">
    <property type="entry name" value="WalR-like"/>
</dbReference>
<dbReference type="PANTHER" id="PTHR48111">
    <property type="entry name" value="REGULATOR OF RPOS"/>
    <property type="match status" value="1"/>
</dbReference>
<feature type="DNA-binding region" description="OmpR/PhoB-type" evidence="5">
    <location>
        <begin position="123"/>
        <end position="219"/>
    </location>
</feature>
<dbReference type="CDD" id="cd00383">
    <property type="entry name" value="trans_reg_C"/>
    <property type="match status" value="1"/>
</dbReference>
<dbReference type="Pfam" id="PF00486">
    <property type="entry name" value="Trans_reg_C"/>
    <property type="match status" value="1"/>
</dbReference>
<feature type="domain" description="OmpR/PhoB-type" evidence="7">
    <location>
        <begin position="123"/>
        <end position="219"/>
    </location>
</feature>
<evidence type="ECO:0000256" key="1">
    <source>
        <dbReference type="ARBA" id="ARBA00023015"/>
    </source>
</evidence>
<evidence type="ECO:0000259" key="6">
    <source>
        <dbReference type="PROSITE" id="PS50110"/>
    </source>
</evidence>
<comment type="caution">
    <text evidence="8">The sequence shown here is derived from an EMBL/GenBank/DDBJ whole genome shotgun (WGS) entry which is preliminary data.</text>
</comment>
<dbReference type="EMBL" id="BAABGJ010000009">
    <property type="protein sequence ID" value="GAA4335029.1"/>
    <property type="molecule type" value="Genomic_DNA"/>
</dbReference>
<dbReference type="CDD" id="cd17624">
    <property type="entry name" value="REC_OmpR_PmrA-like"/>
    <property type="match status" value="1"/>
</dbReference>
<evidence type="ECO:0000313" key="9">
    <source>
        <dbReference type="Proteomes" id="UP001500975"/>
    </source>
</evidence>
<keyword evidence="1" id="KW-0805">Transcription regulation</keyword>
<evidence type="ECO:0000259" key="7">
    <source>
        <dbReference type="PROSITE" id="PS51755"/>
    </source>
</evidence>
<evidence type="ECO:0000256" key="4">
    <source>
        <dbReference type="PROSITE-ProRule" id="PRU00169"/>
    </source>
</evidence>
<feature type="domain" description="Response regulatory" evidence="6">
    <location>
        <begin position="2"/>
        <end position="116"/>
    </location>
</feature>
<dbReference type="SMART" id="SM00862">
    <property type="entry name" value="Trans_reg_C"/>
    <property type="match status" value="1"/>
</dbReference>
<dbReference type="RefSeq" id="WP_345536456.1">
    <property type="nucleotide sequence ID" value="NZ_BAABGJ010000009.1"/>
</dbReference>
<dbReference type="InterPro" id="IPR011006">
    <property type="entry name" value="CheY-like_superfamily"/>
</dbReference>
<keyword evidence="9" id="KW-1185">Reference proteome</keyword>
<proteinExistence type="predicted"/>
<keyword evidence="4" id="KW-0597">Phosphoprotein</keyword>
<dbReference type="InterPro" id="IPR001867">
    <property type="entry name" value="OmpR/PhoB-type_DNA-bd"/>
</dbReference>
<evidence type="ECO:0000256" key="3">
    <source>
        <dbReference type="ARBA" id="ARBA00023163"/>
    </source>
</evidence>
<dbReference type="Pfam" id="PF00072">
    <property type="entry name" value="Response_reg"/>
    <property type="match status" value="1"/>
</dbReference>
<evidence type="ECO:0000256" key="5">
    <source>
        <dbReference type="PROSITE-ProRule" id="PRU01091"/>
    </source>
</evidence>
<keyword evidence="2 5" id="KW-0238">DNA-binding</keyword>
<dbReference type="InterPro" id="IPR001789">
    <property type="entry name" value="Sig_transdc_resp-reg_receiver"/>
</dbReference>